<feature type="compositionally biased region" description="Basic residues" evidence="1">
    <location>
        <begin position="55"/>
        <end position="67"/>
    </location>
</feature>
<feature type="compositionally biased region" description="Polar residues" evidence="1">
    <location>
        <begin position="11"/>
        <end position="36"/>
    </location>
</feature>
<accession>A0A8S0WKU1</accession>
<feature type="compositionally biased region" description="Basic and acidic residues" evidence="1">
    <location>
        <begin position="715"/>
        <end position="729"/>
    </location>
</feature>
<name>A0A8S0WKU1_CYCAE</name>
<proteinExistence type="predicted"/>
<feature type="compositionally biased region" description="Polar residues" evidence="1">
    <location>
        <begin position="825"/>
        <end position="844"/>
    </location>
</feature>
<dbReference type="Proteomes" id="UP000467700">
    <property type="component" value="Unassembled WGS sequence"/>
</dbReference>
<keyword evidence="3" id="KW-1185">Reference proteome</keyword>
<feature type="region of interest" description="Disordered" evidence="1">
    <location>
        <begin position="777"/>
        <end position="844"/>
    </location>
</feature>
<feature type="compositionally biased region" description="Polar residues" evidence="1">
    <location>
        <begin position="417"/>
        <end position="440"/>
    </location>
</feature>
<feature type="region of interest" description="Disordered" evidence="1">
    <location>
        <begin position="131"/>
        <end position="198"/>
    </location>
</feature>
<evidence type="ECO:0000256" key="1">
    <source>
        <dbReference type="SAM" id="MobiDB-lite"/>
    </source>
</evidence>
<feature type="region of interest" description="Disordered" evidence="1">
    <location>
        <begin position="699"/>
        <end position="757"/>
    </location>
</feature>
<gene>
    <name evidence="2" type="ORF">AAE3_LOCUS7014</name>
</gene>
<reference evidence="2 3" key="1">
    <citation type="submission" date="2020-01" db="EMBL/GenBank/DDBJ databases">
        <authorList>
            <person name="Gupta K D."/>
        </authorList>
    </citation>
    <scope>NUCLEOTIDE SEQUENCE [LARGE SCALE GENOMIC DNA]</scope>
</reference>
<feature type="region of interest" description="Disordered" evidence="1">
    <location>
        <begin position="390"/>
        <end position="454"/>
    </location>
</feature>
<feature type="compositionally biased region" description="Pro residues" evidence="1">
    <location>
        <begin position="702"/>
        <end position="711"/>
    </location>
</feature>
<organism evidence="2 3">
    <name type="scientific">Cyclocybe aegerita</name>
    <name type="common">Black poplar mushroom</name>
    <name type="synonym">Agrocybe aegerita</name>
    <dbReference type="NCBI Taxonomy" id="1973307"/>
    <lineage>
        <taxon>Eukaryota</taxon>
        <taxon>Fungi</taxon>
        <taxon>Dikarya</taxon>
        <taxon>Basidiomycota</taxon>
        <taxon>Agaricomycotina</taxon>
        <taxon>Agaricomycetes</taxon>
        <taxon>Agaricomycetidae</taxon>
        <taxon>Agaricales</taxon>
        <taxon>Agaricineae</taxon>
        <taxon>Bolbitiaceae</taxon>
        <taxon>Cyclocybe</taxon>
    </lineage>
</organism>
<feature type="compositionally biased region" description="Low complexity" evidence="1">
    <location>
        <begin position="777"/>
        <end position="791"/>
    </location>
</feature>
<sequence length="942" mass="101874">MVAAVSMVADTPSSPDTDSLPNAVSELSTPVSQSGRASPMYAVVENLEDSAATTQRKKKKKKSKKSSKSKDAASKTNGNEEGNTEGRPPVLCISRNKHWRYISSYHGPWLQLPLELLDSLLTLNLDPATLTGPETTRLPPLLPPPSTPSSKQRDRTFHGPGDFSPPESPRTTYSSLPLPPPFPPPKPGKATPPPIDPGVFRSVKNIRRLIDEAAELSVRASSGLSAAELGSMRSNSGLSGSPWAAAQSLGLNPLGNPNGNGRNVGMSPTRIHRLRVLAVQKLAEAYKSDEIASSVMVMQGGSVFDDVAERVLKTDPHDTDAKYVHFFHEKIPSRQLAESTTTRVLDELIALHPQRLHYYRTRGIVHCFRDEFSQATKDFTYALKEARAVRKAHMAHHNNGSQSESRTSKNSKRRKGSSANRTNGQAPPDGTSTMENNLDSSDGEPLLKHPSVLDDAPNPIEPQLLFLRGAAYLQHAVHLIESAVLKIEGIRKAPSVDGAELRLCYIENGKYGGTEIGNPDGPLGERGGKKLAAYTEVLGKKPFRECITQLLKKSLRDHEKFLAHFDSLESPNAMPDGDLAFQTEYAFLLSESIRPGNHNNMPPPMTDAPAMFTTYHPLLVESMFSVLICQLMLADFANLLPAFIRTALVVDGLEGYPIFLPPRSMSQAEFIEVLERLAGGWKVGVQPHSLSAQRGKARLAIEPPPPVPPAAPTIKRSDSYNESEEKDRVTGFSSPSTKRSETSGITNGVGASGSSKSLNGHALQADYALDDLIHGSTASSSRSTTRKSSMSNGIGPSTSTSNGHIPEINGLDHAFDDSTCERDSYFSSTDRNGEGTNLKPSGSCNGHAFRVDSLQQALDDETHLDPSASHRRADAAGALDCARILLAPVFKRQRERAEKAAAEKASSGGKKKPVPINIPLHGPRVEIILAWLGAVHLPELNA</sequence>
<dbReference type="AlphaFoldDB" id="A0A8S0WKU1"/>
<dbReference type="OrthoDB" id="420046at2759"/>
<dbReference type="EMBL" id="CACVBS010000046">
    <property type="protein sequence ID" value="CAA7264867.1"/>
    <property type="molecule type" value="Genomic_DNA"/>
</dbReference>
<protein>
    <submittedName>
        <fullName evidence="2">Uncharacterized protein</fullName>
    </submittedName>
</protein>
<evidence type="ECO:0000313" key="2">
    <source>
        <dbReference type="EMBL" id="CAA7264867.1"/>
    </source>
</evidence>
<feature type="compositionally biased region" description="Polar residues" evidence="1">
    <location>
        <begin position="792"/>
        <end position="803"/>
    </location>
</feature>
<feature type="compositionally biased region" description="Basic and acidic residues" evidence="1">
    <location>
        <begin position="813"/>
        <end position="824"/>
    </location>
</feature>
<feature type="compositionally biased region" description="Polar residues" evidence="1">
    <location>
        <begin position="731"/>
        <end position="746"/>
    </location>
</feature>
<comment type="caution">
    <text evidence="2">The sequence shown here is derived from an EMBL/GenBank/DDBJ whole genome shotgun (WGS) entry which is preliminary data.</text>
</comment>
<evidence type="ECO:0000313" key="3">
    <source>
        <dbReference type="Proteomes" id="UP000467700"/>
    </source>
</evidence>
<feature type="region of interest" description="Disordered" evidence="1">
    <location>
        <begin position="1"/>
        <end position="90"/>
    </location>
</feature>
<feature type="compositionally biased region" description="Pro residues" evidence="1">
    <location>
        <begin position="177"/>
        <end position="196"/>
    </location>
</feature>